<evidence type="ECO:0000313" key="3">
    <source>
        <dbReference type="EMBL" id="SVC17806.1"/>
    </source>
</evidence>
<dbReference type="Pfam" id="PF01370">
    <property type="entry name" value="Epimerase"/>
    <property type="match status" value="1"/>
</dbReference>
<protein>
    <recommendedName>
        <fullName evidence="2">NAD-dependent epimerase/dehydratase domain-containing protein</fullName>
    </recommendedName>
</protein>
<dbReference type="InterPro" id="IPR001509">
    <property type="entry name" value="Epimerase_deHydtase"/>
</dbReference>
<organism evidence="3">
    <name type="scientific">marine metagenome</name>
    <dbReference type="NCBI Taxonomy" id="408172"/>
    <lineage>
        <taxon>unclassified sequences</taxon>
        <taxon>metagenomes</taxon>
        <taxon>ecological metagenomes</taxon>
    </lineage>
</organism>
<proteinExistence type="inferred from homology"/>
<dbReference type="EMBL" id="UINC01077569">
    <property type="protein sequence ID" value="SVC17806.1"/>
    <property type="molecule type" value="Genomic_DNA"/>
</dbReference>
<dbReference type="AlphaFoldDB" id="A0A382K1C5"/>
<gene>
    <name evidence="3" type="ORF">METZ01_LOCUS270660</name>
</gene>
<name>A0A382K1C5_9ZZZZ</name>
<comment type="similarity">
    <text evidence="1">Belongs to the NAD(P)-dependent epimerase/dehydratase family.</text>
</comment>
<dbReference type="SUPFAM" id="SSF51735">
    <property type="entry name" value="NAD(P)-binding Rossmann-fold domains"/>
    <property type="match status" value="1"/>
</dbReference>
<feature type="non-terminal residue" evidence="3">
    <location>
        <position position="289"/>
    </location>
</feature>
<dbReference type="Gene3D" id="3.90.25.10">
    <property type="entry name" value="UDP-galactose 4-epimerase, domain 1"/>
    <property type="match status" value="1"/>
</dbReference>
<feature type="domain" description="NAD-dependent epimerase/dehydratase" evidence="2">
    <location>
        <begin position="3"/>
        <end position="238"/>
    </location>
</feature>
<dbReference type="InterPro" id="IPR036291">
    <property type="entry name" value="NAD(P)-bd_dom_sf"/>
</dbReference>
<feature type="non-terminal residue" evidence="3">
    <location>
        <position position="1"/>
    </location>
</feature>
<dbReference type="PANTHER" id="PTHR43000">
    <property type="entry name" value="DTDP-D-GLUCOSE 4,6-DEHYDRATASE-RELATED"/>
    <property type="match status" value="1"/>
</dbReference>
<dbReference type="Gene3D" id="3.40.50.720">
    <property type="entry name" value="NAD(P)-binding Rossmann-like Domain"/>
    <property type="match status" value="1"/>
</dbReference>
<evidence type="ECO:0000259" key="2">
    <source>
        <dbReference type="Pfam" id="PF01370"/>
    </source>
</evidence>
<evidence type="ECO:0000256" key="1">
    <source>
        <dbReference type="ARBA" id="ARBA00007637"/>
    </source>
</evidence>
<reference evidence="3" key="1">
    <citation type="submission" date="2018-05" db="EMBL/GenBank/DDBJ databases">
        <authorList>
            <person name="Lanie J.A."/>
            <person name="Ng W.-L."/>
            <person name="Kazmierczak K.M."/>
            <person name="Andrzejewski T.M."/>
            <person name="Davidsen T.M."/>
            <person name="Wayne K.J."/>
            <person name="Tettelin H."/>
            <person name="Glass J.I."/>
            <person name="Rusch D."/>
            <person name="Podicherti R."/>
            <person name="Tsui H.-C.T."/>
            <person name="Winkler M.E."/>
        </authorList>
    </citation>
    <scope>NUCLEOTIDE SEQUENCE</scope>
</reference>
<accession>A0A382K1C5</accession>
<sequence>VKVLVTGGAGFIGANLVRSLECTPGIGEVIVLDDFSSGLRQNLVGTQATVLTGSILDESTLDSVFKGVSAVVHLAARSSVPLSMEKPMATHRANATGTAMVLEAARRADNCYVITASSSSVYGATEESPKHEALPARPISPYAASKLAAEAYTLAWSHSFGLPALVLRFFNVFGPLQSPNHAYAAVIPAFLASAFRGLPLPVHGDGNQFRDFTYVDTVTEVIITALREQLNHEKPVNLAFGGRTRLLDVVSLLEDVLDRKLLIDFQPPRPGDIRQSQADPTLLRELFPH</sequence>